<dbReference type="Proteomes" id="UP000282674">
    <property type="component" value="Unassembled WGS sequence"/>
</dbReference>
<accession>A0A3M2M210</accession>
<organism evidence="1 2">
    <name type="scientific">Actinomadura harenae</name>
    <dbReference type="NCBI Taxonomy" id="2483351"/>
    <lineage>
        <taxon>Bacteria</taxon>
        <taxon>Bacillati</taxon>
        <taxon>Actinomycetota</taxon>
        <taxon>Actinomycetes</taxon>
        <taxon>Streptosporangiales</taxon>
        <taxon>Thermomonosporaceae</taxon>
        <taxon>Actinomadura</taxon>
    </lineage>
</organism>
<dbReference type="EMBL" id="RFFG01000029">
    <property type="protein sequence ID" value="RMI42913.1"/>
    <property type="molecule type" value="Genomic_DNA"/>
</dbReference>
<proteinExistence type="predicted"/>
<comment type="caution">
    <text evidence="1">The sequence shown here is derived from an EMBL/GenBank/DDBJ whole genome shotgun (WGS) entry which is preliminary data.</text>
</comment>
<sequence length="179" mass="18472">MLFGGAAGTCTACGAGGDTGDGKLSKPVLLTVGDGWTLEARTEQRHASGFKARLCLNVMSRGEQIAGGCEFDGRPGGGYYTIGAGPRGSFLILGPVPSSVVRVRMSYPGRRDHFVATKPLPGLSGVRSGRYFIDKVDTDGEPTSTPVPGTTPQGFGVAGKAWSVTLLAEDGTAVPFVSY</sequence>
<name>A0A3M2M210_9ACTN</name>
<evidence type="ECO:0000313" key="2">
    <source>
        <dbReference type="Proteomes" id="UP000282674"/>
    </source>
</evidence>
<evidence type="ECO:0000313" key="1">
    <source>
        <dbReference type="EMBL" id="RMI42913.1"/>
    </source>
</evidence>
<reference evidence="1 2" key="1">
    <citation type="submission" date="2018-10" db="EMBL/GenBank/DDBJ databases">
        <title>Isolation from soil.</title>
        <authorList>
            <person name="Hu J."/>
        </authorList>
    </citation>
    <scope>NUCLEOTIDE SEQUENCE [LARGE SCALE GENOMIC DNA]</scope>
    <source>
        <strain evidence="1 2">NEAU-Ht49</strain>
    </source>
</reference>
<keyword evidence="2" id="KW-1185">Reference proteome</keyword>
<gene>
    <name evidence="1" type="ORF">EBO15_17960</name>
</gene>
<protein>
    <submittedName>
        <fullName evidence="1">Uncharacterized protein</fullName>
    </submittedName>
</protein>
<dbReference type="AlphaFoldDB" id="A0A3M2M210"/>